<dbReference type="Gene3D" id="1.10.287.950">
    <property type="entry name" value="Methyl-accepting chemotaxis protein"/>
    <property type="match status" value="1"/>
</dbReference>
<evidence type="ECO:0000256" key="2">
    <source>
        <dbReference type="SAM" id="Phobius"/>
    </source>
</evidence>
<reference evidence="3 4" key="1">
    <citation type="submission" date="2024-09" db="EMBL/GenBank/DDBJ databases">
        <authorList>
            <person name="Sun Q."/>
            <person name="Mori K."/>
        </authorList>
    </citation>
    <scope>NUCLEOTIDE SEQUENCE [LARGE SCALE GENOMIC DNA]</scope>
    <source>
        <strain evidence="3 4">JCM 11201</strain>
    </source>
</reference>
<evidence type="ECO:0000313" key="4">
    <source>
        <dbReference type="Proteomes" id="UP001589609"/>
    </source>
</evidence>
<organism evidence="3 4">
    <name type="scientific">Ectobacillus funiculus</name>
    <dbReference type="NCBI Taxonomy" id="137993"/>
    <lineage>
        <taxon>Bacteria</taxon>
        <taxon>Bacillati</taxon>
        <taxon>Bacillota</taxon>
        <taxon>Bacilli</taxon>
        <taxon>Bacillales</taxon>
        <taxon>Bacillaceae</taxon>
        <taxon>Ectobacillus</taxon>
    </lineage>
</organism>
<proteinExistence type="predicted"/>
<feature type="compositionally biased region" description="Basic and acidic residues" evidence="1">
    <location>
        <begin position="137"/>
        <end position="157"/>
    </location>
</feature>
<name>A0ABV5WI48_9BACI</name>
<dbReference type="RefSeq" id="WP_129727851.1">
    <property type="nucleotide sequence ID" value="NZ_JBHMAF010000108.1"/>
</dbReference>
<sequence>MEIILYVSALIAAIAFAVLAAYLGNTLVAMRKTLLSLARTTAALEKQLQGVTYETEQLLHKTNALAEDIQQKSQSLNKVVKSVEGIGTTIDSINGKLAQATNSVTHQVEQNADKVAQVMQWSTAAIEVYGRLRKRKLEKDEQRERKQERPPVRVRGE</sequence>
<gene>
    <name evidence="3" type="ORF">ACFFMS_16710</name>
</gene>
<keyword evidence="2" id="KW-0472">Membrane</keyword>
<dbReference type="SUPFAM" id="SSF58104">
    <property type="entry name" value="Methyl-accepting chemotaxis protein (MCP) signaling domain"/>
    <property type="match status" value="1"/>
</dbReference>
<keyword evidence="2" id="KW-0812">Transmembrane</keyword>
<dbReference type="Proteomes" id="UP001589609">
    <property type="component" value="Unassembled WGS sequence"/>
</dbReference>
<keyword evidence="2" id="KW-1133">Transmembrane helix</keyword>
<protein>
    <submittedName>
        <fullName evidence="3">DUF948 domain-containing protein</fullName>
    </submittedName>
</protein>
<evidence type="ECO:0000256" key="1">
    <source>
        <dbReference type="SAM" id="MobiDB-lite"/>
    </source>
</evidence>
<feature type="region of interest" description="Disordered" evidence="1">
    <location>
        <begin position="136"/>
        <end position="157"/>
    </location>
</feature>
<dbReference type="Pfam" id="PF06103">
    <property type="entry name" value="DUF948"/>
    <property type="match status" value="1"/>
</dbReference>
<dbReference type="InterPro" id="IPR009293">
    <property type="entry name" value="UPF0478"/>
</dbReference>
<dbReference type="PANTHER" id="PTHR40070">
    <property type="entry name" value="UPF0478 PROTEIN YTXG"/>
    <property type="match status" value="1"/>
</dbReference>
<dbReference type="PANTHER" id="PTHR40070:SF1">
    <property type="entry name" value="UPF0478 PROTEIN YTXG"/>
    <property type="match status" value="1"/>
</dbReference>
<comment type="caution">
    <text evidence="3">The sequence shown here is derived from an EMBL/GenBank/DDBJ whole genome shotgun (WGS) entry which is preliminary data.</text>
</comment>
<keyword evidence="4" id="KW-1185">Reference proteome</keyword>
<evidence type="ECO:0000313" key="3">
    <source>
        <dbReference type="EMBL" id="MFB9760010.1"/>
    </source>
</evidence>
<dbReference type="EMBL" id="JBHMAF010000108">
    <property type="protein sequence ID" value="MFB9760010.1"/>
    <property type="molecule type" value="Genomic_DNA"/>
</dbReference>
<feature type="transmembrane region" description="Helical" evidence="2">
    <location>
        <begin position="6"/>
        <end position="29"/>
    </location>
</feature>
<accession>A0ABV5WI48</accession>